<dbReference type="OrthoDB" id="10056816at2759"/>
<dbReference type="PANTHER" id="PTHR31475:SF5">
    <property type="entry name" value="UPF0462 PROTEIN C4ORF33 HOMOLOG"/>
    <property type="match status" value="1"/>
</dbReference>
<keyword evidence="3" id="KW-1185">Reference proteome</keyword>
<protein>
    <submittedName>
        <fullName evidence="2">Uncharacterized protein</fullName>
    </submittedName>
</protein>
<dbReference type="AlphaFoldDB" id="A0A553PNE9"/>
<comment type="caution">
    <text evidence="2">The sequence shown here is derived from an EMBL/GenBank/DDBJ whole genome shotgun (WGS) entry which is preliminary data.</text>
</comment>
<evidence type="ECO:0000313" key="2">
    <source>
        <dbReference type="EMBL" id="TRY79197.1"/>
    </source>
</evidence>
<reference evidence="2 3" key="1">
    <citation type="journal article" date="2018" name="Nat. Ecol. Evol.">
        <title>Genomic signatures of mitonuclear coevolution across populations of Tigriopus californicus.</title>
        <authorList>
            <person name="Barreto F.S."/>
            <person name="Watson E.T."/>
            <person name="Lima T.G."/>
            <person name="Willett C.S."/>
            <person name="Edmands S."/>
            <person name="Li W."/>
            <person name="Burton R.S."/>
        </authorList>
    </citation>
    <scope>NUCLEOTIDE SEQUENCE [LARGE SCALE GENOMIC DNA]</scope>
    <source>
        <strain evidence="2 3">San Diego</strain>
    </source>
</reference>
<dbReference type="PANTHER" id="PTHR31475">
    <property type="entry name" value="UPF0462 PROTEIN"/>
    <property type="match status" value="1"/>
</dbReference>
<name>A0A553PNE9_TIGCA</name>
<dbReference type="EMBL" id="VCGU01000002">
    <property type="protein sequence ID" value="TRY79197.1"/>
    <property type="molecule type" value="Genomic_DNA"/>
</dbReference>
<dbReference type="Gene3D" id="2.60.40.1190">
    <property type="match status" value="1"/>
</dbReference>
<dbReference type="Proteomes" id="UP000318571">
    <property type="component" value="Chromosome 6"/>
</dbReference>
<sequence>MDPNDGGSDLMTEFEVTNEWNGRPITDHETKISMTFSEAKDGVKIELRAPFFNDPPPPETKPGQPCFKLWDHEVVEVFLLNSKNGNYLELEFGPHGQHLVLLLTTNKKCIKHSLPLEYSAEIDLENGTWRGKALVPLSYIPPGVDKFNIYGIHMDQAKPGDRVYESLFPVPGEQADFHRTQFFGTWNQSHFLFPKITELSDIWKCALNSPKP</sequence>
<comment type="similarity">
    <text evidence="1">Belongs to the UPF0462 family.</text>
</comment>
<evidence type="ECO:0000313" key="3">
    <source>
        <dbReference type="Proteomes" id="UP000318571"/>
    </source>
</evidence>
<dbReference type="OMA" id="EALIPWS"/>
<evidence type="ECO:0000256" key="1">
    <source>
        <dbReference type="ARBA" id="ARBA00038085"/>
    </source>
</evidence>
<gene>
    <name evidence="2" type="ORF">TCAL_05125</name>
</gene>
<accession>A0A553PNE9</accession>
<proteinExistence type="inferred from homology"/>
<organism evidence="2 3">
    <name type="scientific">Tigriopus californicus</name>
    <name type="common">Marine copepod</name>
    <dbReference type="NCBI Taxonomy" id="6832"/>
    <lineage>
        <taxon>Eukaryota</taxon>
        <taxon>Metazoa</taxon>
        <taxon>Ecdysozoa</taxon>
        <taxon>Arthropoda</taxon>
        <taxon>Crustacea</taxon>
        <taxon>Multicrustacea</taxon>
        <taxon>Hexanauplia</taxon>
        <taxon>Copepoda</taxon>
        <taxon>Harpacticoida</taxon>
        <taxon>Harpacticidae</taxon>
        <taxon>Tigriopus</taxon>
    </lineage>
</organism>